<reference evidence="1 2" key="1">
    <citation type="journal article" date="2018" name="BMC Genomics">
        <title>Comparative genome analyses reveal sequence features reflecting distinct modes of host-adaptation between dicot and monocot powdery mildew.</title>
        <authorList>
            <person name="Wu Y."/>
            <person name="Ma X."/>
            <person name="Pan Z."/>
            <person name="Kale S.D."/>
            <person name="Song Y."/>
            <person name="King H."/>
            <person name="Zhang Q."/>
            <person name="Presley C."/>
            <person name="Deng X."/>
            <person name="Wei C.I."/>
            <person name="Xiao S."/>
        </authorList>
    </citation>
    <scope>NUCLEOTIDE SEQUENCE [LARGE SCALE GENOMIC DNA]</scope>
    <source>
        <strain evidence="1">UMSG3</strain>
    </source>
</reference>
<proteinExistence type="predicted"/>
<dbReference type="Proteomes" id="UP000283383">
    <property type="component" value="Unassembled WGS sequence"/>
</dbReference>
<organism evidence="1 2">
    <name type="scientific">Golovinomyces cichoracearum</name>
    <dbReference type="NCBI Taxonomy" id="62708"/>
    <lineage>
        <taxon>Eukaryota</taxon>
        <taxon>Fungi</taxon>
        <taxon>Dikarya</taxon>
        <taxon>Ascomycota</taxon>
        <taxon>Pezizomycotina</taxon>
        <taxon>Leotiomycetes</taxon>
        <taxon>Erysiphales</taxon>
        <taxon>Erysiphaceae</taxon>
        <taxon>Golovinomyces</taxon>
    </lineage>
</organism>
<evidence type="ECO:0000313" key="1">
    <source>
        <dbReference type="EMBL" id="RKF65464.1"/>
    </source>
</evidence>
<gene>
    <name evidence="1" type="ORF">GcM3_121022</name>
</gene>
<accession>A0A420I746</accession>
<dbReference type="EMBL" id="MCBQ01012122">
    <property type="protein sequence ID" value="RKF65464.1"/>
    <property type="molecule type" value="Genomic_DNA"/>
</dbReference>
<protein>
    <submittedName>
        <fullName evidence="1">Uncharacterized protein</fullName>
    </submittedName>
</protein>
<evidence type="ECO:0000313" key="2">
    <source>
        <dbReference type="Proteomes" id="UP000283383"/>
    </source>
</evidence>
<feature type="non-terminal residue" evidence="1">
    <location>
        <position position="100"/>
    </location>
</feature>
<sequence>MTSEYLVDTNNTNYQASSIPLTTDFEGETKMGGMKIDLNALAAMVSKINTNSVINSVKGLKPAASWLTEAEVVELREKILCLRCKKSGHQSRFCQLNGPP</sequence>
<keyword evidence="2" id="KW-1185">Reference proteome</keyword>
<name>A0A420I746_9PEZI</name>
<dbReference type="AlphaFoldDB" id="A0A420I746"/>
<comment type="caution">
    <text evidence="1">The sequence shown here is derived from an EMBL/GenBank/DDBJ whole genome shotgun (WGS) entry which is preliminary data.</text>
</comment>